<organism evidence="1 2">
    <name type="scientific">Brachionus plicatilis</name>
    <name type="common">Marine rotifer</name>
    <name type="synonym">Brachionus muelleri</name>
    <dbReference type="NCBI Taxonomy" id="10195"/>
    <lineage>
        <taxon>Eukaryota</taxon>
        <taxon>Metazoa</taxon>
        <taxon>Spiralia</taxon>
        <taxon>Gnathifera</taxon>
        <taxon>Rotifera</taxon>
        <taxon>Eurotatoria</taxon>
        <taxon>Monogononta</taxon>
        <taxon>Pseudotrocha</taxon>
        <taxon>Ploima</taxon>
        <taxon>Brachionidae</taxon>
        <taxon>Brachionus</taxon>
    </lineage>
</organism>
<keyword evidence="2" id="KW-1185">Reference proteome</keyword>
<dbReference type="AlphaFoldDB" id="A0A3M7S702"/>
<dbReference type="EMBL" id="REGN01001923">
    <property type="protein sequence ID" value="RNA31576.1"/>
    <property type="molecule type" value="Genomic_DNA"/>
</dbReference>
<reference evidence="1 2" key="1">
    <citation type="journal article" date="2018" name="Sci. Rep.">
        <title>Genomic signatures of local adaptation to the degree of environmental predictability in rotifers.</title>
        <authorList>
            <person name="Franch-Gras L."/>
            <person name="Hahn C."/>
            <person name="Garcia-Roger E.M."/>
            <person name="Carmona M.J."/>
            <person name="Serra M."/>
            <person name="Gomez A."/>
        </authorList>
    </citation>
    <scope>NUCLEOTIDE SEQUENCE [LARGE SCALE GENOMIC DNA]</scope>
    <source>
        <strain evidence="1">HYR1</strain>
    </source>
</reference>
<sequence>MKITQMWSQVKRLPNSRTNLLHLDQTSLIDIKIFILVGCFEKFEISIPKPIEVRWNSELKTLRAICKIKVLNEGLNLLKDSHLNLSNTEIPKVAELANILEPFEFVSDLLQVIIRVK</sequence>
<dbReference type="Proteomes" id="UP000276133">
    <property type="component" value="Unassembled WGS sequence"/>
</dbReference>
<comment type="caution">
    <text evidence="1">The sequence shown here is derived from an EMBL/GenBank/DDBJ whole genome shotgun (WGS) entry which is preliminary data.</text>
</comment>
<gene>
    <name evidence="1" type="ORF">BpHYR1_018069</name>
</gene>
<evidence type="ECO:0000313" key="2">
    <source>
        <dbReference type="Proteomes" id="UP000276133"/>
    </source>
</evidence>
<protein>
    <submittedName>
        <fullName evidence="1">Uncharacterized protein</fullName>
    </submittedName>
</protein>
<accession>A0A3M7S702</accession>
<proteinExistence type="predicted"/>
<dbReference type="OrthoDB" id="10057873at2759"/>
<evidence type="ECO:0000313" key="1">
    <source>
        <dbReference type="EMBL" id="RNA31576.1"/>
    </source>
</evidence>
<name>A0A3M7S702_BRAPC</name>